<comment type="caution">
    <text evidence="1">The sequence shown here is derived from an EMBL/GenBank/DDBJ whole genome shotgun (WGS) entry which is preliminary data.</text>
</comment>
<keyword evidence="2" id="KW-1185">Reference proteome</keyword>
<accession>A0ACB8Z384</accession>
<evidence type="ECO:0000313" key="2">
    <source>
        <dbReference type="Proteomes" id="UP001055879"/>
    </source>
</evidence>
<proteinExistence type="predicted"/>
<gene>
    <name evidence="1" type="ORF">L6452_31823</name>
</gene>
<protein>
    <submittedName>
        <fullName evidence="1">Uncharacterized protein</fullName>
    </submittedName>
</protein>
<reference evidence="1 2" key="2">
    <citation type="journal article" date="2022" name="Mol. Ecol. Resour.">
        <title>The genomes of chicory, endive, great burdock and yacon provide insights into Asteraceae paleo-polyploidization history and plant inulin production.</title>
        <authorList>
            <person name="Fan W."/>
            <person name="Wang S."/>
            <person name="Wang H."/>
            <person name="Wang A."/>
            <person name="Jiang F."/>
            <person name="Liu H."/>
            <person name="Zhao H."/>
            <person name="Xu D."/>
            <person name="Zhang Y."/>
        </authorList>
    </citation>
    <scope>NUCLEOTIDE SEQUENCE [LARGE SCALE GENOMIC DNA]</scope>
    <source>
        <strain evidence="2">cv. Niubang</strain>
    </source>
</reference>
<evidence type="ECO:0000313" key="1">
    <source>
        <dbReference type="EMBL" id="KAI3692018.1"/>
    </source>
</evidence>
<dbReference type="Proteomes" id="UP001055879">
    <property type="component" value="Linkage Group LG11"/>
</dbReference>
<reference evidence="2" key="1">
    <citation type="journal article" date="2022" name="Mol. Ecol. Resour.">
        <title>The genomes of chicory, endive, great burdock and yacon provide insights into Asteraceae palaeo-polyploidization history and plant inulin production.</title>
        <authorList>
            <person name="Fan W."/>
            <person name="Wang S."/>
            <person name="Wang H."/>
            <person name="Wang A."/>
            <person name="Jiang F."/>
            <person name="Liu H."/>
            <person name="Zhao H."/>
            <person name="Xu D."/>
            <person name="Zhang Y."/>
        </authorList>
    </citation>
    <scope>NUCLEOTIDE SEQUENCE [LARGE SCALE GENOMIC DNA]</scope>
    <source>
        <strain evidence="2">cv. Niubang</strain>
    </source>
</reference>
<organism evidence="1 2">
    <name type="scientific">Arctium lappa</name>
    <name type="common">Greater burdock</name>
    <name type="synonym">Lappa major</name>
    <dbReference type="NCBI Taxonomy" id="4217"/>
    <lineage>
        <taxon>Eukaryota</taxon>
        <taxon>Viridiplantae</taxon>
        <taxon>Streptophyta</taxon>
        <taxon>Embryophyta</taxon>
        <taxon>Tracheophyta</taxon>
        <taxon>Spermatophyta</taxon>
        <taxon>Magnoliopsida</taxon>
        <taxon>eudicotyledons</taxon>
        <taxon>Gunneridae</taxon>
        <taxon>Pentapetalae</taxon>
        <taxon>asterids</taxon>
        <taxon>campanulids</taxon>
        <taxon>Asterales</taxon>
        <taxon>Asteraceae</taxon>
        <taxon>Carduoideae</taxon>
        <taxon>Cardueae</taxon>
        <taxon>Arctiinae</taxon>
        <taxon>Arctium</taxon>
    </lineage>
</organism>
<name>A0ACB8Z384_ARCLA</name>
<dbReference type="EMBL" id="CM042057">
    <property type="protein sequence ID" value="KAI3692018.1"/>
    <property type="molecule type" value="Genomic_DNA"/>
</dbReference>
<sequence length="113" mass="12672">MLDQKTVVGLSSTLNLTICYVGLLIGDLILFFDTVKCTSNCCSFSLVYMLIARYAYMVIGFWALSNGCNSGGNNRISVKRISRTAGLPLRFDACQLIVLSFCIRERERQSQRQ</sequence>